<feature type="non-terminal residue" evidence="1">
    <location>
        <position position="1"/>
    </location>
</feature>
<comment type="caution">
    <text evidence="1">The sequence shown here is derived from an EMBL/GenBank/DDBJ whole genome shotgun (WGS) entry which is preliminary data.</text>
</comment>
<dbReference type="Proteomes" id="UP000051530">
    <property type="component" value="Unassembled WGS sequence"/>
</dbReference>
<organism evidence="1 2">
    <name type="scientific">Pseudoloma neurophilia</name>
    <dbReference type="NCBI Taxonomy" id="146866"/>
    <lineage>
        <taxon>Eukaryota</taxon>
        <taxon>Fungi</taxon>
        <taxon>Fungi incertae sedis</taxon>
        <taxon>Microsporidia</taxon>
        <taxon>Pseudoloma</taxon>
    </lineage>
</organism>
<evidence type="ECO:0000313" key="2">
    <source>
        <dbReference type="Proteomes" id="UP000051530"/>
    </source>
</evidence>
<accession>A0A0R0LQN5</accession>
<protein>
    <submittedName>
        <fullName evidence="1">Uncharacterized protein</fullName>
    </submittedName>
</protein>
<gene>
    <name evidence="1" type="ORF">M153_232290003</name>
</gene>
<name>A0A0R0LQN5_9MICR</name>
<dbReference type="AlphaFoldDB" id="A0A0R0LQN5"/>
<dbReference type="EMBL" id="LGUB01001491">
    <property type="protein sequence ID" value="KRH91821.1"/>
    <property type="molecule type" value="Genomic_DNA"/>
</dbReference>
<keyword evidence="2" id="KW-1185">Reference proteome</keyword>
<proteinExistence type="predicted"/>
<evidence type="ECO:0000313" key="1">
    <source>
        <dbReference type="EMBL" id="KRH91821.1"/>
    </source>
</evidence>
<reference evidence="1 2" key="1">
    <citation type="submission" date="2015-07" db="EMBL/GenBank/DDBJ databases">
        <title>The genome of Pseudoloma neurophilia, a relevant intracellular parasite of the zebrafish.</title>
        <authorList>
            <person name="Ndikumana S."/>
            <person name="Pelin A."/>
            <person name="Sanders J."/>
            <person name="Corradi N."/>
        </authorList>
    </citation>
    <scope>NUCLEOTIDE SEQUENCE [LARGE SCALE GENOMIC DNA]</scope>
    <source>
        <strain evidence="1 2">MK1</strain>
    </source>
</reference>
<sequence>SRIINRRLIVFYIFRLQEVCKIRGNKLCTIVGQERNRISKIFYPYIFKCLNNG</sequence>
<dbReference type="VEuPathDB" id="MicrosporidiaDB:M153_232290003"/>